<accession>A0A7L9WLS0</accession>
<sequence>MARGGVEPTGPRLNDGDETASVSHLFYVFNFRFWVQPRIRRILWLAGYRMRLGPARPGDLVAVWGHAASARRGEARAARRGAALLRVEDAFLRSLRPGRAGDPPIGLSIDHRGCHFDATRPSDLEHLLHTHPLEDPALLARAQGVIARMREAHLTKYAAVDPDLAPPPHGYVLVIDQVRGDASVALGGADDATFHAMLKAARAENPGARVVIKTHPESRAGFRQGYFGASDAQESVRFLDTAISPWPLLEGARAVYTVSSQLGFEAILAGHHPCVFGVPFYAGWGLSDDRHPKAANRRGRQLSALQLSAAALLLYPKWYDPCRDRLCETEDCIEALAAQARSWREDHAGWRGYNIRLWKRGAFQRFFGAHTPMRFGTGQDDRRQMSWAALTPQDRQVVRVEDGFLRSRGLGAALVPPLSLVLDDLGIYYDPSRPSRLEALIEQRASLRPDQRQRAEALILRLRATGLSKYNTGAAPDLTALREGTRLLVPGQVEDDASIRLGAGSVRTNLALLQSARAAHRDAVILYKPHPDVEAGLRPGAIEAEGLADVVLHGVDPGALLEQVDAVWTMTSLIGFEALLRGLPVTVLGQPFYAGWGLTQDLGPEITRRVARPDLAGLVHATLIDYPRYRDPVSGLPCPVEVVADRLAMGEALPRAPLLRLLSKAQGLAASYAWIWR</sequence>
<dbReference type="EMBL" id="CP045201">
    <property type="protein sequence ID" value="QOL80784.1"/>
    <property type="molecule type" value="Genomic_DNA"/>
</dbReference>
<evidence type="ECO:0000313" key="2">
    <source>
        <dbReference type="Proteomes" id="UP000594118"/>
    </source>
</evidence>
<protein>
    <submittedName>
        <fullName evidence="1">Capsular polysaccharide biosynthesis protein</fullName>
    </submittedName>
</protein>
<evidence type="ECO:0000313" key="1">
    <source>
        <dbReference type="EMBL" id="QOL80784.1"/>
    </source>
</evidence>
<reference evidence="1 2" key="1">
    <citation type="submission" date="2019-10" db="EMBL/GenBank/DDBJ databases">
        <title>Pseudopuniceibacterium sp. HQ09 islated from Antarctica.</title>
        <authorList>
            <person name="Liao L."/>
            <person name="Su S."/>
            <person name="Chen B."/>
            <person name="Yu Y."/>
        </authorList>
    </citation>
    <scope>NUCLEOTIDE SEQUENCE [LARGE SCALE GENOMIC DNA]</scope>
    <source>
        <strain evidence="1 2">HQ09</strain>
    </source>
</reference>
<proteinExistence type="predicted"/>
<dbReference type="Pfam" id="PF05159">
    <property type="entry name" value="Capsule_synth"/>
    <property type="match status" value="4"/>
</dbReference>
<gene>
    <name evidence="1" type="ORF">F3W81_08125</name>
</gene>
<dbReference type="KEGG" id="pshq:F3W81_08125"/>
<dbReference type="GO" id="GO:0000271">
    <property type="term" value="P:polysaccharide biosynthetic process"/>
    <property type="evidence" value="ECO:0007669"/>
    <property type="project" value="InterPro"/>
</dbReference>
<dbReference type="CDD" id="cd16439">
    <property type="entry name" value="beta_Kdo_transferase_KpsC_2"/>
    <property type="match status" value="1"/>
</dbReference>
<dbReference type="RefSeq" id="WP_193083103.1">
    <property type="nucleotide sequence ID" value="NZ_CP045201.1"/>
</dbReference>
<dbReference type="AlphaFoldDB" id="A0A7L9WLS0"/>
<dbReference type="CDD" id="cd16440">
    <property type="entry name" value="beta_Kdo_transferase_KpsC_1"/>
    <property type="match status" value="1"/>
</dbReference>
<dbReference type="GO" id="GO:0015774">
    <property type="term" value="P:polysaccharide transport"/>
    <property type="evidence" value="ECO:0007669"/>
    <property type="project" value="InterPro"/>
</dbReference>
<organism evidence="1 2">
    <name type="scientific">Pseudooceanicola spongiae</name>
    <dbReference type="NCBI Taxonomy" id="2613965"/>
    <lineage>
        <taxon>Bacteria</taxon>
        <taxon>Pseudomonadati</taxon>
        <taxon>Pseudomonadota</taxon>
        <taxon>Alphaproteobacteria</taxon>
        <taxon>Rhodobacterales</taxon>
        <taxon>Paracoccaceae</taxon>
        <taxon>Pseudooceanicola</taxon>
    </lineage>
</organism>
<name>A0A7L9WLS0_9RHOB</name>
<dbReference type="InterPro" id="IPR007833">
    <property type="entry name" value="Capsule_polysaccharide_synth"/>
</dbReference>
<keyword evidence="2" id="KW-1185">Reference proteome</keyword>
<dbReference type="Proteomes" id="UP000594118">
    <property type="component" value="Chromosome"/>
</dbReference>